<dbReference type="PANTHER" id="PTHR47522:SF2">
    <property type="entry name" value="PROTEIN SALVADOR HOMOLOG 1"/>
    <property type="match status" value="1"/>
</dbReference>
<keyword evidence="1" id="KW-0597">Phosphoprotein</keyword>
<feature type="domain" description="WW" evidence="3">
    <location>
        <begin position="163"/>
        <end position="196"/>
    </location>
</feature>
<dbReference type="FunFam" id="2.20.70.10:FF:000035">
    <property type="entry name" value="Salvador homolog 1 (Drosophila)"/>
    <property type="match status" value="1"/>
</dbReference>
<reference evidence="6" key="1">
    <citation type="submission" date="2011-05" db="EMBL/GenBank/DDBJ databases">
        <authorList>
            <person name="Richards S.R."/>
            <person name="Qu J."/>
            <person name="Jiang H."/>
            <person name="Jhangiani S.N."/>
            <person name="Agravi P."/>
            <person name="Goodspeed R."/>
            <person name="Gross S."/>
            <person name="Mandapat C."/>
            <person name="Jackson L."/>
            <person name="Mathew T."/>
            <person name="Pu L."/>
            <person name="Thornton R."/>
            <person name="Saada N."/>
            <person name="Wilczek-Boney K.B."/>
            <person name="Lee S."/>
            <person name="Kovar C."/>
            <person name="Wu Y."/>
            <person name="Scherer S.E."/>
            <person name="Worley K.C."/>
            <person name="Muzny D.M."/>
            <person name="Gibbs R."/>
        </authorList>
    </citation>
    <scope>NUCLEOTIDE SEQUENCE</scope>
    <source>
        <strain evidence="6">Brora</strain>
    </source>
</reference>
<dbReference type="GO" id="GO:0006915">
    <property type="term" value="P:apoptotic process"/>
    <property type="evidence" value="ECO:0007669"/>
    <property type="project" value="InterPro"/>
</dbReference>
<dbReference type="STRING" id="126957.T1JJ13"/>
<sequence length="352" mass="42081">MLSRKKDTKGISEGVVGKYVKKDTPPEIPSLSVWSNENKNIRNHHRAEVSSHPASIAQKYANTKAQNSNFLKADAKTPRKINRFHQSKSSEETFANPYTSERYNPDYYPNETEEHSQRFEPHHDPLYQLDENDQIHMYHQHIRSHYAHQRERLYTSAENEKDLPLPPGWLVDYTLRGRKYYIDHNTKTTHWSHPLEKEGLPTGWERVEHPDFGIYYVNHITRQAQYEHPCAPRYMQRPLYPEFQQYNRRPAPLHTDFHQPNVLVPPNPYLNEEIPHWLAVYSKAHQGSDHKLKWELFRLPELESFQAMLQRLYKQELEDIVMSYEGYRLGLMREMERRLLEKQQIEQNETKV</sequence>
<keyword evidence="6" id="KW-1185">Reference proteome</keyword>
<evidence type="ECO:0000259" key="4">
    <source>
        <dbReference type="PROSITE" id="PS50951"/>
    </source>
</evidence>
<evidence type="ECO:0000256" key="1">
    <source>
        <dbReference type="ARBA" id="ARBA00022553"/>
    </source>
</evidence>
<protein>
    <recommendedName>
        <fullName evidence="7">Protein salvador homolog 1</fullName>
    </recommendedName>
</protein>
<dbReference type="CDD" id="cd21433">
    <property type="entry name" value="SARAH_Sav"/>
    <property type="match status" value="1"/>
</dbReference>
<proteinExistence type="predicted"/>
<evidence type="ECO:0000256" key="2">
    <source>
        <dbReference type="ARBA" id="ARBA00022737"/>
    </source>
</evidence>
<dbReference type="GO" id="GO:0008285">
    <property type="term" value="P:negative regulation of cell population proliferation"/>
    <property type="evidence" value="ECO:0007669"/>
    <property type="project" value="TreeGrafter"/>
</dbReference>
<dbReference type="SMART" id="SM00456">
    <property type="entry name" value="WW"/>
    <property type="match status" value="2"/>
</dbReference>
<evidence type="ECO:0000313" key="6">
    <source>
        <dbReference type="Proteomes" id="UP000014500"/>
    </source>
</evidence>
<feature type="domain" description="SARAH" evidence="4">
    <location>
        <begin position="291"/>
        <end position="338"/>
    </location>
</feature>
<dbReference type="Pfam" id="PF00397">
    <property type="entry name" value="WW"/>
    <property type="match status" value="2"/>
</dbReference>
<evidence type="ECO:0000313" key="5">
    <source>
        <dbReference type="EnsemblMetazoa" id="SMAR013844-PA"/>
    </source>
</evidence>
<keyword evidence="2" id="KW-0677">Repeat</keyword>
<dbReference type="EMBL" id="JH430185">
    <property type="status" value="NOT_ANNOTATED_CDS"/>
    <property type="molecule type" value="Genomic_DNA"/>
</dbReference>
<dbReference type="GO" id="GO:0005829">
    <property type="term" value="C:cytosol"/>
    <property type="evidence" value="ECO:0007669"/>
    <property type="project" value="TreeGrafter"/>
</dbReference>
<organism evidence="5 6">
    <name type="scientific">Strigamia maritima</name>
    <name type="common">European centipede</name>
    <name type="synonym">Geophilus maritimus</name>
    <dbReference type="NCBI Taxonomy" id="126957"/>
    <lineage>
        <taxon>Eukaryota</taxon>
        <taxon>Metazoa</taxon>
        <taxon>Ecdysozoa</taxon>
        <taxon>Arthropoda</taxon>
        <taxon>Myriapoda</taxon>
        <taxon>Chilopoda</taxon>
        <taxon>Pleurostigmophora</taxon>
        <taxon>Geophilomorpha</taxon>
        <taxon>Linotaeniidae</taxon>
        <taxon>Strigamia</taxon>
    </lineage>
</organism>
<dbReference type="PROSITE" id="PS50020">
    <property type="entry name" value="WW_DOMAIN_2"/>
    <property type="match status" value="2"/>
</dbReference>
<evidence type="ECO:0008006" key="7">
    <source>
        <dbReference type="Google" id="ProtNLM"/>
    </source>
</evidence>
<dbReference type="eggNOG" id="KOG1891">
    <property type="taxonomic scope" value="Eukaryota"/>
</dbReference>
<dbReference type="PhylomeDB" id="T1JJ13"/>
<dbReference type="Gene3D" id="2.20.70.10">
    <property type="match status" value="2"/>
</dbReference>
<dbReference type="EnsemblMetazoa" id="SMAR013844-RA">
    <property type="protein sequence ID" value="SMAR013844-PA"/>
    <property type="gene ID" value="SMAR013844"/>
</dbReference>
<dbReference type="GO" id="GO:0043065">
    <property type="term" value="P:positive regulation of apoptotic process"/>
    <property type="evidence" value="ECO:0007669"/>
    <property type="project" value="TreeGrafter"/>
</dbReference>
<dbReference type="GO" id="GO:0035329">
    <property type="term" value="P:hippo signaling"/>
    <property type="evidence" value="ECO:0007669"/>
    <property type="project" value="InterPro"/>
</dbReference>
<dbReference type="InterPro" id="IPR011524">
    <property type="entry name" value="SARAH_dom"/>
</dbReference>
<dbReference type="InterPro" id="IPR036020">
    <property type="entry name" value="WW_dom_sf"/>
</dbReference>
<dbReference type="PROSITE" id="PS50951">
    <property type="entry name" value="SARAH"/>
    <property type="match status" value="1"/>
</dbReference>
<dbReference type="Proteomes" id="UP000014500">
    <property type="component" value="Unassembled WGS sequence"/>
</dbReference>
<dbReference type="OMA" id="WTTEPNR"/>
<evidence type="ECO:0000259" key="3">
    <source>
        <dbReference type="PROSITE" id="PS50020"/>
    </source>
</evidence>
<accession>T1JJ13</accession>
<feature type="domain" description="WW" evidence="3">
    <location>
        <begin position="198"/>
        <end position="231"/>
    </location>
</feature>
<dbReference type="InterPro" id="IPR001202">
    <property type="entry name" value="WW_dom"/>
</dbReference>
<dbReference type="HOGENOM" id="CLU_060422_1_0_1"/>
<reference evidence="5" key="2">
    <citation type="submission" date="2015-02" db="UniProtKB">
        <authorList>
            <consortium name="EnsemblMetazoa"/>
        </authorList>
    </citation>
    <scope>IDENTIFICATION</scope>
</reference>
<dbReference type="AlphaFoldDB" id="T1JJ13"/>
<dbReference type="InterPro" id="IPR030030">
    <property type="entry name" value="Sav"/>
</dbReference>
<name>T1JJ13_STRMM</name>
<dbReference type="GO" id="GO:0060090">
    <property type="term" value="F:molecular adaptor activity"/>
    <property type="evidence" value="ECO:0007669"/>
    <property type="project" value="InterPro"/>
</dbReference>
<dbReference type="SUPFAM" id="SSF51045">
    <property type="entry name" value="WW domain"/>
    <property type="match status" value="2"/>
</dbReference>
<dbReference type="PANTHER" id="PTHR47522">
    <property type="entry name" value="SALVADOR FAMILY WW DOMAIN-CONTAINING PROTEIN 1"/>
    <property type="match status" value="1"/>
</dbReference>
<dbReference type="CDD" id="cd00201">
    <property type="entry name" value="WW"/>
    <property type="match status" value="2"/>
</dbReference>